<dbReference type="Pfam" id="PF04069">
    <property type="entry name" value="OpuAC"/>
    <property type="match status" value="1"/>
</dbReference>
<dbReference type="STRING" id="392015.SAMN05421543_106198"/>
<evidence type="ECO:0000313" key="4">
    <source>
        <dbReference type="Proteomes" id="UP000183508"/>
    </source>
</evidence>
<dbReference type="CDD" id="cd13528">
    <property type="entry name" value="PBP2_osmoprotectants"/>
    <property type="match status" value="1"/>
</dbReference>
<dbReference type="Gene3D" id="3.40.190.10">
    <property type="entry name" value="Periplasmic binding protein-like II"/>
    <property type="match status" value="1"/>
</dbReference>
<keyword evidence="1" id="KW-0732">Signal</keyword>
<dbReference type="PROSITE" id="PS51257">
    <property type="entry name" value="PROKAR_LIPOPROTEIN"/>
    <property type="match status" value="1"/>
</dbReference>
<organism evidence="3 4">
    <name type="scientific">Alicyclobacillus macrosporangiidus</name>
    <dbReference type="NCBI Taxonomy" id="392015"/>
    <lineage>
        <taxon>Bacteria</taxon>
        <taxon>Bacillati</taxon>
        <taxon>Bacillota</taxon>
        <taxon>Bacilli</taxon>
        <taxon>Bacillales</taxon>
        <taxon>Alicyclobacillaceae</taxon>
        <taxon>Alicyclobacillus</taxon>
    </lineage>
</organism>
<dbReference type="InterPro" id="IPR007210">
    <property type="entry name" value="ABC_Gly_betaine_transp_sub-bd"/>
</dbReference>
<proteinExistence type="predicted"/>
<reference evidence="4" key="1">
    <citation type="submission" date="2016-10" db="EMBL/GenBank/DDBJ databases">
        <authorList>
            <person name="Varghese N."/>
        </authorList>
    </citation>
    <scope>NUCLEOTIDE SEQUENCE [LARGE SCALE GENOMIC DNA]</scope>
    <source>
        <strain evidence="4">DSM 17980</strain>
    </source>
</reference>
<dbReference type="Proteomes" id="UP000183508">
    <property type="component" value="Unassembled WGS sequence"/>
</dbReference>
<feature type="chain" id="PRO_5039145130" evidence="1">
    <location>
        <begin position="23"/>
        <end position="314"/>
    </location>
</feature>
<dbReference type="Gene3D" id="3.40.190.120">
    <property type="entry name" value="Osmoprotection protein (prox), domain 2"/>
    <property type="match status" value="1"/>
</dbReference>
<feature type="domain" description="ABC-type glycine betaine transport system substrate-binding" evidence="2">
    <location>
        <begin position="41"/>
        <end position="306"/>
    </location>
</feature>
<evidence type="ECO:0000256" key="1">
    <source>
        <dbReference type="SAM" id="SignalP"/>
    </source>
</evidence>
<dbReference type="RefSeq" id="WP_074951151.1">
    <property type="nucleotide sequence ID" value="NZ_FPBV01000006.1"/>
</dbReference>
<dbReference type="AlphaFoldDB" id="A0A1I7IFV4"/>
<feature type="signal peptide" evidence="1">
    <location>
        <begin position="1"/>
        <end position="22"/>
    </location>
</feature>
<protein>
    <submittedName>
        <fullName evidence="3">Osmoprotectant transport system substrate-binding protein</fullName>
    </submittedName>
</protein>
<evidence type="ECO:0000313" key="3">
    <source>
        <dbReference type="EMBL" id="SFU71824.1"/>
    </source>
</evidence>
<gene>
    <name evidence="3" type="ORF">SAMN05421543_106198</name>
</gene>
<dbReference type="EMBL" id="FPBV01000006">
    <property type="protein sequence ID" value="SFU71824.1"/>
    <property type="molecule type" value="Genomic_DNA"/>
</dbReference>
<dbReference type="SUPFAM" id="SSF53850">
    <property type="entry name" value="Periplasmic binding protein-like II"/>
    <property type="match status" value="1"/>
</dbReference>
<name>A0A1I7IFV4_9BACL</name>
<dbReference type="eggNOG" id="COG1732">
    <property type="taxonomic scope" value="Bacteria"/>
</dbReference>
<keyword evidence="4" id="KW-1185">Reference proteome</keyword>
<accession>A0A1I7IFV4</accession>
<dbReference type="GO" id="GO:0022857">
    <property type="term" value="F:transmembrane transporter activity"/>
    <property type="evidence" value="ECO:0007669"/>
    <property type="project" value="InterPro"/>
</dbReference>
<dbReference type="OrthoDB" id="9801163at2"/>
<sequence length="314" mass="34417">MTRQTRVLATSGMFAIAAVTVAGCGASAQPGGEAKPGQVTEITIAAQDFSEPLIDDYIIKDLIEAKTSIRVTIKKTSGASGLMHSMLQQGDIQMYLGYDGTEFTGPLKQSYTGEYAGHPDKVTQYVKDQEMKQFHAWVSPPLGYEDTYALAVTEQTAEKDHLKTVSDAVPYAKDWVLATDSTFQARQGDGLPGFEQAYGIQFKSAKSMSYDVMYPALQQGAVDAAIVYSTDGRLKKLHEVPLVDDKHFFPPYHAVIIADANTFQAAHLDQVLAPLWGAITTDDQMQMNYEVDVLKKNPADVAHDFLVDKGLIHR</sequence>
<dbReference type="GO" id="GO:0043190">
    <property type="term" value="C:ATP-binding cassette (ABC) transporter complex"/>
    <property type="evidence" value="ECO:0007669"/>
    <property type="project" value="InterPro"/>
</dbReference>
<evidence type="ECO:0000259" key="2">
    <source>
        <dbReference type="Pfam" id="PF04069"/>
    </source>
</evidence>